<reference evidence="3" key="2">
    <citation type="journal article" date="2015" name="Data Brief">
        <title>Shoot transcriptome of the giant reed, Arundo donax.</title>
        <authorList>
            <person name="Barrero R.A."/>
            <person name="Guerrero F.D."/>
            <person name="Moolhuijzen P."/>
            <person name="Goolsby J.A."/>
            <person name="Tidwell J."/>
            <person name="Bellgard S.E."/>
            <person name="Bellgard M.I."/>
        </authorList>
    </citation>
    <scope>NUCLEOTIDE SEQUENCE</scope>
    <source>
        <tissue evidence="3">Shoot tissue taken approximately 20 cm above the soil surface</tissue>
    </source>
</reference>
<proteinExistence type="predicted"/>
<reference evidence="3" key="1">
    <citation type="submission" date="2014-09" db="EMBL/GenBank/DDBJ databases">
        <authorList>
            <person name="Magalhaes I.L.F."/>
            <person name="Oliveira U."/>
            <person name="Santos F.R."/>
            <person name="Vidigal T.H.D.A."/>
            <person name="Brescovit A.D."/>
            <person name="Santos A.J."/>
        </authorList>
    </citation>
    <scope>NUCLEOTIDE SEQUENCE</scope>
    <source>
        <tissue evidence="3">Shoot tissue taken approximately 20 cm above the soil surface</tissue>
    </source>
</reference>
<keyword evidence="2" id="KW-1133">Transmembrane helix</keyword>
<keyword evidence="2" id="KW-0472">Membrane</keyword>
<sequence length="56" mass="6336">MRLMVQPSFYICPTVFIIIMGITSCSSITNMLDLLPSSHIGAPPYKSRSRSRYRTP</sequence>
<protein>
    <submittedName>
        <fullName evidence="3">Uncharacterized protein</fullName>
    </submittedName>
</protein>
<dbReference type="AlphaFoldDB" id="A0A0A8Z7K7"/>
<feature type="compositionally biased region" description="Basic residues" evidence="1">
    <location>
        <begin position="47"/>
        <end position="56"/>
    </location>
</feature>
<evidence type="ECO:0000313" key="3">
    <source>
        <dbReference type="EMBL" id="JAD34796.1"/>
    </source>
</evidence>
<dbReference type="PROSITE" id="PS51257">
    <property type="entry name" value="PROKAR_LIPOPROTEIN"/>
    <property type="match status" value="1"/>
</dbReference>
<dbReference type="EMBL" id="GBRH01263099">
    <property type="protein sequence ID" value="JAD34796.1"/>
    <property type="molecule type" value="Transcribed_RNA"/>
</dbReference>
<accession>A0A0A8Z7K7</accession>
<keyword evidence="2" id="KW-0812">Transmembrane</keyword>
<feature type="transmembrane region" description="Helical" evidence="2">
    <location>
        <begin position="9"/>
        <end position="29"/>
    </location>
</feature>
<name>A0A0A8Z7K7_ARUDO</name>
<feature type="region of interest" description="Disordered" evidence="1">
    <location>
        <begin position="37"/>
        <end position="56"/>
    </location>
</feature>
<organism evidence="3">
    <name type="scientific">Arundo donax</name>
    <name type="common">Giant reed</name>
    <name type="synonym">Donax arundinaceus</name>
    <dbReference type="NCBI Taxonomy" id="35708"/>
    <lineage>
        <taxon>Eukaryota</taxon>
        <taxon>Viridiplantae</taxon>
        <taxon>Streptophyta</taxon>
        <taxon>Embryophyta</taxon>
        <taxon>Tracheophyta</taxon>
        <taxon>Spermatophyta</taxon>
        <taxon>Magnoliopsida</taxon>
        <taxon>Liliopsida</taxon>
        <taxon>Poales</taxon>
        <taxon>Poaceae</taxon>
        <taxon>PACMAD clade</taxon>
        <taxon>Arundinoideae</taxon>
        <taxon>Arundineae</taxon>
        <taxon>Arundo</taxon>
    </lineage>
</organism>
<evidence type="ECO:0000256" key="1">
    <source>
        <dbReference type="SAM" id="MobiDB-lite"/>
    </source>
</evidence>
<evidence type="ECO:0000256" key="2">
    <source>
        <dbReference type="SAM" id="Phobius"/>
    </source>
</evidence>